<keyword evidence="11" id="KW-1185">Reference proteome</keyword>
<protein>
    <recommendedName>
        <fullName evidence="3">beta-mannosidase</fullName>
        <ecNumber evidence="3">3.2.1.25</ecNumber>
    </recommendedName>
</protein>
<dbReference type="SUPFAM" id="SSF49785">
    <property type="entry name" value="Galactose-binding domain-like"/>
    <property type="match status" value="1"/>
</dbReference>
<evidence type="ECO:0000259" key="8">
    <source>
        <dbReference type="Pfam" id="PF17753"/>
    </source>
</evidence>
<evidence type="ECO:0000313" key="10">
    <source>
        <dbReference type="EMBL" id="MDT3318077.1"/>
    </source>
</evidence>
<dbReference type="EMBL" id="JAUZVV010000003">
    <property type="protein sequence ID" value="MDT3318077.1"/>
    <property type="molecule type" value="Genomic_DNA"/>
</dbReference>
<proteinExistence type="inferred from homology"/>
<dbReference type="InterPro" id="IPR036156">
    <property type="entry name" value="Beta-gal/glucu_dom_sf"/>
</dbReference>
<evidence type="ECO:0000313" key="11">
    <source>
        <dbReference type="Proteomes" id="UP001251849"/>
    </source>
</evidence>
<dbReference type="Gene3D" id="3.20.20.80">
    <property type="entry name" value="Glycosidases"/>
    <property type="match status" value="1"/>
</dbReference>
<comment type="caution">
    <text evidence="10">The sequence shown here is derived from an EMBL/GenBank/DDBJ whole genome shotgun (WGS) entry which is preliminary data.</text>
</comment>
<dbReference type="InterPro" id="IPR006102">
    <property type="entry name" value="Ig-like_GH2"/>
</dbReference>
<feature type="domain" description="Beta-mannosidase-like galactose-binding" evidence="9">
    <location>
        <begin position="16"/>
        <end position="172"/>
    </location>
</feature>
<dbReference type="Gene3D" id="2.60.120.260">
    <property type="entry name" value="Galactose-binding domain-like"/>
    <property type="match status" value="1"/>
</dbReference>
<name>A0ABU3GGD6_9MICO</name>
<dbReference type="PANTHER" id="PTHR43730">
    <property type="entry name" value="BETA-MANNOSIDASE"/>
    <property type="match status" value="1"/>
</dbReference>
<dbReference type="PANTHER" id="PTHR43730:SF1">
    <property type="entry name" value="BETA-MANNOSIDASE"/>
    <property type="match status" value="1"/>
</dbReference>
<dbReference type="RefSeq" id="WP_311863356.1">
    <property type="nucleotide sequence ID" value="NZ_JAUZVV010000003.1"/>
</dbReference>
<dbReference type="Gene3D" id="2.60.40.10">
    <property type="entry name" value="Immunoglobulins"/>
    <property type="match status" value="2"/>
</dbReference>
<feature type="domain" description="Beta-mannosidase Ig-fold" evidence="8">
    <location>
        <begin position="726"/>
        <end position="785"/>
    </location>
</feature>
<dbReference type="GO" id="GO:0016787">
    <property type="term" value="F:hydrolase activity"/>
    <property type="evidence" value="ECO:0007669"/>
    <property type="project" value="UniProtKB-KW"/>
</dbReference>
<dbReference type="InterPro" id="IPR017853">
    <property type="entry name" value="GH"/>
</dbReference>
<accession>A0ABU3GGD6</accession>
<evidence type="ECO:0000256" key="5">
    <source>
        <dbReference type="ARBA" id="ARBA00023180"/>
    </source>
</evidence>
<evidence type="ECO:0000256" key="4">
    <source>
        <dbReference type="ARBA" id="ARBA00022801"/>
    </source>
</evidence>
<evidence type="ECO:0000259" key="7">
    <source>
        <dbReference type="Pfam" id="PF00703"/>
    </source>
</evidence>
<dbReference type="Pfam" id="PF00703">
    <property type="entry name" value="Glyco_hydro_2"/>
    <property type="match status" value="1"/>
</dbReference>
<evidence type="ECO:0000256" key="3">
    <source>
        <dbReference type="ARBA" id="ARBA00012754"/>
    </source>
</evidence>
<gene>
    <name evidence="10" type="ORF">Q9S71_14710</name>
</gene>
<dbReference type="Proteomes" id="UP001251849">
    <property type="component" value="Unassembled WGS sequence"/>
</dbReference>
<keyword evidence="5" id="KW-0325">Glycoprotein</keyword>
<dbReference type="Pfam" id="PF22666">
    <property type="entry name" value="Glyco_hydro_2_N2"/>
    <property type="match status" value="1"/>
</dbReference>
<dbReference type="InterPro" id="IPR054593">
    <property type="entry name" value="Beta-mannosidase-like_N2"/>
</dbReference>
<comment type="catalytic activity">
    <reaction evidence="1">
        <text>Hydrolysis of terminal, non-reducing beta-D-mannose residues in beta-D-mannosides.</text>
        <dbReference type="EC" id="3.2.1.25"/>
    </reaction>
</comment>
<dbReference type="InterPro" id="IPR041625">
    <property type="entry name" value="Beta-mannosidase_Ig"/>
</dbReference>
<dbReference type="SUPFAM" id="SSF51445">
    <property type="entry name" value="(Trans)glycosidases"/>
    <property type="match status" value="1"/>
</dbReference>
<dbReference type="InterPro" id="IPR050887">
    <property type="entry name" value="Beta-mannosidase_GH2"/>
</dbReference>
<sequence length="818" mass="91678">MLDGAHDAPKRLQRRAIPATVPGCVHTDLMAAEELSDPYLDDNEERQHWIGRSTWEYTTTLTAPTADAERIDLVAEGLDTIATVFVNGAPVGVSRNMHRSSRFDVRDAWRSQDVNAVAVRFDSVWDEADRIAELVGGHRGGPYGMPYNMVRKMACNFGWDWGPTLVTAGIWKPLYIHAWSTARLQRVRPLVTIDAEDGIVQVRADVERAGVNAPTELLLRVRIGGQETIVNVGLEHESIDATVRVPDVQRWYPRGYGEQTLYDCEVVLEKLDGSVLDSWERRLGFREVDVDTSTDSDGRTQFTFVVNGERVFARGVNWIPDDCFPTRVTPERYRDRLQQAVDANVDLIRVWGGGLYESDTFYNICDELGILVWQDFLFACAAYPEEEPFRSEVEAEAREVVARLMPHPSLVLWNGNNENNWGLFLWELDIPIGDLSWGEKLYSELLPAVVAEVDPTRAYWVSSPWSGSSDLPPNDPNHGNVHIWDVWNGRDYTAYREYTPPFVSEFGWQAPPNWSTLRRAVSDYPLTPESPGVAHHQKAKGGNGNLMRGLAFHFPEPASTEDWHHLTQINQARALTVGIEHWRANWPRTAGTIVWQLNDCWPVASWAVIDGDGKKKPAWHALRRAYEDRLVTIQDTPEGLEIVVINQDSTAWDVTLTQRASSFDGQSGETFSDVITVPRRSVVRLPAKVELDDPRSQVLIAEAGEHRALWFAEEDTELQYQPNPISASFAPVADGYEVVITARSLARDVVFHADRIDPHAEVDDAGFTMLAGETKKLHVRSPAMWPQNALTAAGVLATVNDAVIVARGASADLEPVIS</sequence>
<comment type="similarity">
    <text evidence="2">Belongs to the glycosyl hydrolase 2 family.</text>
</comment>
<evidence type="ECO:0000256" key="1">
    <source>
        <dbReference type="ARBA" id="ARBA00000829"/>
    </source>
</evidence>
<dbReference type="InterPro" id="IPR008979">
    <property type="entry name" value="Galactose-bd-like_sf"/>
</dbReference>
<evidence type="ECO:0000256" key="6">
    <source>
        <dbReference type="ARBA" id="ARBA00023295"/>
    </source>
</evidence>
<keyword evidence="4 10" id="KW-0378">Hydrolase</keyword>
<dbReference type="InterPro" id="IPR013783">
    <property type="entry name" value="Ig-like_fold"/>
</dbReference>
<reference evidence="10 11" key="1">
    <citation type="submission" date="2023-08" db="EMBL/GenBank/DDBJ databases">
        <title>Microbacterium aquilitoris sp. nov. and Microbacterium gwkjibeachense sp. nov., isolated from beach.</title>
        <authorList>
            <person name="Lee S.D."/>
            <person name="Yang H."/>
            <person name="Kim I."/>
        </authorList>
    </citation>
    <scope>NUCLEOTIDE SEQUENCE [LARGE SCALE GENOMIC DNA]</scope>
    <source>
        <strain evidence="10 11">KSW4-11</strain>
    </source>
</reference>
<keyword evidence="6" id="KW-0326">Glycosidase</keyword>
<organism evidence="10 11">
    <name type="scientific">Microbacterium gawkjiense</name>
    <dbReference type="NCBI Taxonomy" id="3067309"/>
    <lineage>
        <taxon>Bacteria</taxon>
        <taxon>Bacillati</taxon>
        <taxon>Actinomycetota</taxon>
        <taxon>Actinomycetes</taxon>
        <taxon>Micrococcales</taxon>
        <taxon>Microbacteriaceae</taxon>
        <taxon>Microbacterium</taxon>
    </lineage>
</organism>
<dbReference type="Pfam" id="PF17753">
    <property type="entry name" value="Ig_mannosidase"/>
    <property type="match status" value="1"/>
</dbReference>
<evidence type="ECO:0000259" key="9">
    <source>
        <dbReference type="Pfam" id="PF22666"/>
    </source>
</evidence>
<feature type="domain" description="Glycoside hydrolase family 2 immunoglobulin-like beta-sandwich" evidence="7">
    <location>
        <begin position="196"/>
        <end position="286"/>
    </location>
</feature>
<evidence type="ECO:0000256" key="2">
    <source>
        <dbReference type="ARBA" id="ARBA00007401"/>
    </source>
</evidence>
<dbReference type="EC" id="3.2.1.25" evidence="3"/>
<dbReference type="SUPFAM" id="SSF49303">
    <property type="entry name" value="beta-Galactosidase/glucuronidase domain"/>
    <property type="match status" value="1"/>
</dbReference>